<evidence type="ECO:0000313" key="2">
    <source>
        <dbReference type="Proteomes" id="UP000078492"/>
    </source>
</evidence>
<dbReference type="EMBL" id="KQ979824">
    <property type="protein sequence ID" value="KYN18941.1"/>
    <property type="molecule type" value="Genomic_DNA"/>
</dbReference>
<keyword evidence="2" id="KW-1185">Reference proteome</keyword>
<name>A0A195E1G5_9HYME</name>
<reference evidence="1 2" key="1">
    <citation type="submission" date="2015-09" db="EMBL/GenBank/DDBJ databases">
        <title>Trachymyrmex cornetzi WGS genome.</title>
        <authorList>
            <person name="Nygaard S."/>
            <person name="Hu H."/>
            <person name="Boomsma J."/>
            <person name="Zhang G."/>
        </authorList>
    </citation>
    <scope>NUCLEOTIDE SEQUENCE [LARGE SCALE GENOMIC DNA]</scope>
    <source>
        <strain evidence="1">Tcor2-1</strain>
        <tissue evidence="1">Whole body</tissue>
    </source>
</reference>
<feature type="non-terminal residue" evidence="1">
    <location>
        <position position="1"/>
    </location>
</feature>
<proteinExistence type="predicted"/>
<gene>
    <name evidence="1" type="ORF">ALC57_08784</name>
</gene>
<organism evidence="1 2">
    <name type="scientific">Trachymyrmex cornetzi</name>
    <dbReference type="NCBI Taxonomy" id="471704"/>
    <lineage>
        <taxon>Eukaryota</taxon>
        <taxon>Metazoa</taxon>
        <taxon>Ecdysozoa</taxon>
        <taxon>Arthropoda</taxon>
        <taxon>Hexapoda</taxon>
        <taxon>Insecta</taxon>
        <taxon>Pterygota</taxon>
        <taxon>Neoptera</taxon>
        <taxon>Endopterygota</taxon>
        <taxon>Hymenoptera</taxon>
        <taxon>Apocrita</taxon>
        <taxon>Aculeata</taxon>
        <taxon>Formicoidea</taxon>
        <taxon>Formicidae</taxon>
        <taxon>Myrmicinae</taxon>
        <taxon>Trachymyrmex</taxon>
    </lineage>
</organism>
<dbReference type="Gene3D" id="3.60.10.10">
    <property type="entry name" value="Endonuclease/exonuclease/phosphatase"/>
    <property type="match status" value="1"/>
</dbReference>
<protein>
    <recommendedName>
        <fullName evidence="3">Endonuclease/exonuclease/phosphatase domain-containing protein</fullName>
    </recommendedName>
</protein>
<dbReference type="AlphaFoldDB" id="A0A195E1G5"/>
<evidence type="ECO:0000313" key="1">
    <source>
        <dbReference type="EMBL" id="KYN18941.1"/>
    </source>
</evidence>
<sequence>VAGLGNKDREFWDNLKRWDAMVLMETWVEGKGEKKLRERLPDGYVWRIQNAKRRNKKGRAMGGIIMGIKRELYVEERRRKEMEGMMTGVMKVGERRLRVVGVYINMDMQSKLEGMVEWMEGREEGIKTVIGEDFNVRTGREGGE</sequence>
<accession>A0A195E1G5</accession>
<dbReference type="Proteomes" id="UP000078492">
    <property type="component" value="Unassembled WGS sequence"/>
</dbReference>
<dbReference type="STRING" id="471704.A0A195E1G5"/>
<evidence type="ECO:0008006" key="3">
    <source>
        <dbReference type="Google" id="ProtNLM"/>
    </source>
</evidence>
<dbReference type="InterPro" id="IPR036691">
    <property type="entry name" value="Endo/exonu/phosph_ase_sf"/>
</dbReference>